<feature type="non-terminal residue" evidence="2">
    <location>
        <position position="85"/>
    </location>
</feature>
<evidence type="ECO:0000313" key="2">
    <source>
        <dbReference type="EMBL" id="TXQ17048.1"/>
    </source>
</evidence>
<name>A0AB74M7C0_ECOLX</name>
<proteinExistence type="predicted"/>
<feature type="compositionally biased region" description="Polar residues" evidence="1">
    <location>
        <begin position="76"/>
        <end position="85"/>
    </location>
</feature>
<evidence type="ECO:0000256" key="1">
    <source>
        <dbReference type="SAM" id="MobiDB-lite"/>
    </source>
</evidence>
<sequence length="85" mass="8771">KRSKTHFSSWARRGIVSDRLAGAILQYAGRTLSFLTGQSAPQLGGTTPGDDVSPGVPGVEKPQDGGVAGTGHDEAVSSTRTVAEY</sequence>
<evidence type="ECO:0000313" key="3">
    <source>
        <dbReference type="Proteomes" id="UP000321295"/>
    </source>
</evidence>
<organism evidence="2 3">
    <name type="scientific">Escherichia coli</name>
    <dbReference type="NCBI Taxonomy" id="562"/>
    <lineage>
        <taxon>Bacteria</taxon>
        <taxon>Pseudomonadati</taxon>
        <taxon>Pseudomonadota</taxon>
        <taxon>Gammaproteobacteria</taxon>
        <taxon>Enterobacterales</taxon>
        <taxon>Enterobacteriaceae</taxon>
        <taxon>Escherichia</taxon>
    </lineage>
</organism>
<gene>
    <name evidence="2" type="ORF">FV293_29715</name>
</gene>
<accession>A0AB74M7C0</accession>
<dbReference type="AlphaFoldDB" id="A0AB74M7C0"/>
<comment type="caution">
    <text evidence="2">The sequence shown here is derived from an EMBL/GenBank/DDBJ whole genome shotgun (WGS) entry which is preliminary data.</text>
</comment>
<feature type="region of interest" description="Disordered" evidence="1">
    <location>
        <begin position="37"/>
        <end position="85"/>
    </location>
</feature>
<feature type="non-terminal residue" evidence="2">
    <location>
        <position position="1"/>
    </location>
</feature>
<dbReference type="EMBL" id="VRXD01000481">
    <property type="protein sequence ID" value="TXQ17048.1"/>
    <property type="molecule type" value="Genomic_DNA"/>
</dbReference>
<protein>
    <submittedName>
        <fullName evidence="2">Sialate O-acetylesterase</fullName>
    </submittedName>
</protein>
<reference evidence="2 3" key="1">
    <citation type="submission" date="2019-08" db="EMBL/GenBank/DDBJ databases">
        <title>Whole genome analysis of cultivated E. coli strains isolated from CD patients and healthy donors.</title>
        <authorList>
            <person name="Siniagina M.N."/>
            <person name="Markelova M.I."/>
            <person name="Laikov A.V."/>
            <person name="Boulygina E.A."/>
            <person name="Khusnutdinova D.R."/>
            <person name="Kharchenko A."/>
            <person name="Grigoryeva T.V."/>
        </authorList>
    </citation>
    <scope>NUCLEOTIDE SEQUENCE [LARGE SCALE GENOMIC DNA]</scope>
    <source>
        <strain evidence="2 3">1_45_11</strain>
    </source>
</reference>
<dbReference type="Proteomes" id="UP000321295">
    <property type="component" value="Unassembled WGS sequence"/>
</dbReference>